<evidence type="ECO:0000313" key="3">
    <source>
        <dbReference type="Proteomes" id="UP000010959"/>
    </source>
</evidence>
<dbReference type="EMBL" id="AMWG01000118">
    <property type="protein sequence ID" value="ELP31802.1"/>
    <property type="molecule type" value="Genomic_DNA"/>
</dbReference>
<evidence type="ECO:0000313" key="2">
    <source>
        <dbReference type="EMBL" id="ELP31802.1"/>
    </source>
</evidence>
<evidence type="ECO:0000256" key="1">
    <source>
        <dbReference type="SAM" id="MobiDB-lite"/>
    </source>
</evidence>
<comment type="caution">
    <text evidence="2">The sequence shown here is derived from an EMBL/GenBank/DDBJ whole genome shotgun (WGS) entry which is preliminary data.</text>
</comment>
<feature type="compositionally biased region" description="Gly residues" evidence="1">
    <location>
        <begin position="26"/>
        <end position="38"/>
    </location>
</feature>
<name>L7CDU6_RHOBT</name>
<dbReference type="Proteomes" id="UP000010959">
    <property type="component" value="Unassembled WGS sequence"/>
</dbReference>
<proteinExistence type="predicted"/>
<accession>L7CDU6</accession>
<feature type="region of interest" description="Disordered" evidence="1">
    <location>
        <begin position="1"/>
        <end position="44"/>
    </location>
</feature>
<gene>
    <name evidence="2" type="ORF">RBSWK_04308</name>
</gene>
<reference evidence="2 3" key="1">
    <citation type="journal article" date="2013" name="Mar. Genomics">
        <title>Expression of sulfatases in Rhodopirellula baltica and the diversity of sulfatases in the genus Rhodopirellula.</title>
        <authorList>
            <person name="Wegner C.E."/>
            <person name="Richter-Heitmann T."/>
            <person name="Klindworth A."/>
            <person name="Klockow C."/>
            <person name="Richter M."/>
            <person name="Achstetter T."/>
            <person name="Glockner F.O."/>
            <person name="Harder J."/>
        </authorList>
    </citation>
    <scope>NUCLEOTIDE SEQUENCE [LARGE SCALE GENOMIC DNA]</scope>
    <source>
        <strain evidence="2 3">SWK14</strain>
    </source>
</reference>
<organism evidence="2 3">
    <name type="scientific">Rhodopirellula baltica SWK14</name>
    <dbReference type="NCBI Taxonomy" id="993516"/>
    <lineage>
        <taxon>Bacteria</taxon>
        <taxon>Pseudomonadati</taxon>
        <taxon>Planctomycetota</taxon>
        <taxon>Planctomycetia</taxon>
        <taxon>Pirellulales</taxon>
        <taxon>Pirellulaceae</taxon>
        <taxon>Rhodopirellula</taxon>
    </lineage>
</organism>
<protein>
    <submittedName>
        <fullName evidence="2">Uncharacterized protein</fullName>
    </submittedName>
</protein>
<sequence length="44" mass="4367">MAIGTSANLPTGGRRLHQVESDQIVDGGGFAGDGGNGKIGELRG</sequence>
<dbReference type="AlphaFoldDB" id="L7CDU6"/>